<name>A0A3B0U0A9_9ZZZZ</name>
<dbReference type="GO" id="GO:0016747">
    <property type="term" value="F:acyltransferase activity, transferring groups other than amino-acyl groups"/>
    <property type="evidence" value="ECO:0007669"/>
    <property type="project" value="InterPro"/>
</dbReference>
<dbReference type="InterPro" id="IPR016181">
    <property type="entry name" value="Acyl_CoA_acyltransferase"/>
</dbReference>
<dbReference type="CDD" id="cd04301">
    <property type="entry name" value="NAT_SF"/>
    <property type="match status" value="1"/>
</dbReference>
<dbReference type="AlphaFoldDB" id="A0A3B0U0A9"/>
<dbReference type="EMBL" id="UOEO01000099">
    <property type="protein sequence ID" value="VAW19137.1"/>
    <property type="molecule type" value="Genomic_DNA"/>
</dbReference>
<gene>
    <name evidence="2" type="ORF">MNBD_ALPHA12-741</name>
</gene>
<protein>
    <recommendedName>
        <fullName evidence="1">N-acetyltransferase domain-containing protein</fullName>
    </recommendedName>
</protein>
<dbReference type="SUPFAM" id="SSF55729">
    <property type="entry name" value="Acyl-CoA N-acyltransferases (Nat)"/>
    <property type="match status" value="1"/>
</dbReference>
<dbReference type="PANTHER" id="PTHR43072">
    <property type="entry name" value="N-ACETYLTRANSFERASE"/>
    <property type="match status" value="1"/>
</dbReference>
<proteinExistence type="predicted"/>
<dbReference type="Gene3D" id="3.40.630.30">
    <property type="match status" value="1"/>
</dbReference>
<dbReference type="PANTHER" id="PTHR43072:SF8">
    <property type="entry name" value="ACYLTRANSFERASE FABY-RELATED"/>
    <property type="match status" value="1"/>
</dbReference>
<evidence type="ECO:0000313" key="2">
    <source>
        <dbReference type="EMBL" id="VAW19137.1"/>
    </source>
</evidence>
<accession>A0A3B0U0A9</accession>
<dbReference type="PROSITE" id="PS51186">
    <property type="entry name" value="GNAT"/>
    <property type="match status" value="1"/>
</dbReference>
<feature type="domain" description="N-acetyltransferase" evidence="1">
    <location>
        <begin position="7"/>
        <end position="168"/>
    </location>
</feature>
<sequence>MRDLSGVILRPFKKTDIAPITAIYAHYVKTSAVTFDIEVPDVDQMAKKFAALEKAGHPLIIAQYQEDVAGFAYASSYRPRRAYRFTCEDAIYLDPKMLGRGIGSLLLGELVEKSRRFGFNQMIAIITDGTDNSIGLHKKHGFEILGRFPELGYKFNRWHDTVHMQKKL</sequence>
<dbReference type="Pfam" id="PF13420">
    <property type="entry name" value="Acetyltransf_4"/>
    <property type="match status" value="1"/>
</dbReference>
<organism evidence="2">
    <name type="scientific">hydrothermal vent metagenome</name>
    <dbReference type="NCBI Taxonomy" id="652676"/>
    <lineage>
        <taxon>unclassified sequences</taxon>
        <taxon>metagenomes</taxon>
        <taxon>ecological metagenomes</taxon>
    </lineage>
</organism>
<reference evidence="2" key="1">
    <citation type="submission" date="2018-06" db="EMBL/GenBank/DDBJ databases">
        <authorList>
            <person name="Zhirakovskaya E."/>
        </authorList>
    </citation>
    <scope>NUCLEOTIDE SEQUENCE</scope>
</reference>
<evidence type="ECO:0000259" key="1">
    <source>
        <dbReference type="PROSITE" id="PS51186"/>
    </source>
</evidence>
<dbReference type="InterPro" id="IPR000182">
    <property type="entry name" value="GNAT_dom"/>
</dbReference>